<sequence>MLLRTQTAHRSSVLLKDFKDNAVALTVQEFRDAINYDGPESKAPINRIICFSSCTTDTRAYWTAKRRQLDAMVRRLGKRVEGAMDPVDWAEVDRSTSASSPNTS</sequence>
<name>A0A9P7MMI5_9HYPO</name>
<dbReference type="EMBL" id="SRPS01000294">
    <property type="protein sequence ID" value="KAG5960213.1"/>
    <property type="molecule type" value="Genomic_DNA"/>
</dbReference>
<proteinExistence type="predicted"/>
<evidence type="ECO:0000313" key="2">
    <source>
        <dbReference type="Proteomes" id="UP000784919"/>
    </source>
</evidence>
<gene>
    <name evidence="1" type="ORF">E4U56_004486</name>
</gene>
<organism evidence="1 2">
    <name type="scientific">Claviceps arundinis</name>
    <dbReference type="NCBI Taxonomy" id="1623583"/>
    <lineage>
        <taxon>Eukaryota</taxon>
        <taxon>Fungi</taxon>
        <taxon>Dikarya</taxon>
        <taxon>Ascomycota</taxon>
        <taxon>Pezizomycotina</taxon>
        <taxon>Sordariomycetes</taxon>
        <taxon>Hypocreomycetidae</taxon>
        <taxon>Hypocreales</taxon>
        <taxon>Clavicipitaceae</taxon>
        <taxon>Claviceps</taxon>
    </lineage>
</organism>
<dbReference type="OrthoDB" id="5153853at2759"/>
<protein>
    <submittedName>
        <fullName evidence="1">Uncharacterized protein</fullName>
    </submittedName>
</protein>
<reference evidence="1" key="1">
    <citation type="journal article" date="2020" name="bioRxiv">
        <title>Whole genome comparisons of ergot fungi reveals the divergence and evolution of species within the genus Claviceps are the result of varying mechanisms driving genome evolution and host range expansion.</title>
        <authorList>
            <person name="Wyka S.A."/>
            <person name="Mondo S.J."/>
            <person name="Liu M."/>
            <person name="Dettman J."/>
            <person name="Nalam V."/>
            <person name="Broders K.D."/>
        </authorList>
    </citation>
    <scope>NUCLEOTIDE SEQUENCE</scope>
    <source>
        <strain evidence="1">CCC 1102</strain>
    </source>
</reference>
<comment type="caution">
    <text evidence="1">The sequence shown here is derived from an EMBL/GenBank/DDBJ whole genome shotgun (WGS) entry which is preliminary data.</text>
</comment>
<dbReference type="AlphaFoldDB" id="A0A9P7MMI5"/>
<evidence type="ECO:0000313" key="1">
    <source>
        <dbReference type="EMBL" id="KAG5960213.1"/>
    </source>
</evidence>
<accession>A0A9P7MMI5</accession>
<dbReference type="Proteomes" id="UP000784919">
    <property type="component" value="Unassembled WGS sequence"/>
</dbReference>